<dbReference type="AlphaFoldDB" id="A0A2T2WCH5"/>
<evidence type="ECO:0000256" key="5">
    <source>
        <dbReference type="ARBA" id="ARBA00023136"/>
    </source>
</evidence>
<feature type="transmembrane region" description="Helical" evidence="6">
    <location>
        <begin position="176"/>
        <end position="200"/>
    </location>
</feature>
<dbReference type="EMBL" id="PXYV01000108">
    <property type="protein sequence ID" value="PSR19944.1"/>
    <property type="molecule type" value="Genomic_DNA"/>
</dbReference>
<dbReference type="CDD" id="cd06579">
    <property type="entry name" value="TM_PBP1_transp_AraH_like"/>
    <property type="match status" value="1"/>
</dbReference>
<organism evidence="7 8">
    <name type="scientific">Sulfobacillus acidophilus</name>
    <dbReference type="NCBI Taxonomy" id="53633"/>
    <lineage>
        <taxon>Bacteria</taxon>
        <taxon>Bacillati</taxon>
        <taxon>Bacillota</taxon>
        <taxon>Clostridia</taxon>
        <taxon>Eubacteriales</taxon>
        <taxon>Clostridiales Family XVII. Incertae Sedis</taxon>
        <taxon>Sulfobacillus</taxon>
    </lineage>
</organism>
<feature type="transmembrane region" description="Helical" evidence="6">
    <location>
        <begin position="307"/>
        <end position="326"/>
    </location>
</feature>
<dbReference type="PANTHER" id="PTHR32196">
    <property type="entry name" value="ABC TRANSPORTER PERMEASE PROTEIN YPHD-RELATED-RELATED"/>
    <property type="match status" value="1"/>
</dbReference>
<dbReference type="Pfam" id="PF02653">
    <property type="entry name" value="BPD_transp_2"/>
    <property type="match status" value="1"/>
</dbReference>
<reference evidence="7 8" key="1">
    <citation type="journal article" date="2014" name="BMC Genomics">
        <title>Comparison of environmental and isolate Sulfobacillus genomes reveals diverse carbon, sulfur, nitrogen, and hydrogen metabolisms.</title>
        <authorList>
            <person name="Justice N.B."/>
            <person name="Norman A."/>
            <person name="Brown C.T."/>
            <person name="Singh A."/>
            <person name="Thomas B.C."/>
            <person name="Banfield J.F."/>
        </authorList>
    </citation>
    <scope>NUCLEOTIDE SEQUENCE [LARGE SCALE GENOMIC DNA]</scope>
    <source>
        <strain evidence="7">AMDSBA3</strain>
    </source>
</reference>
<evidence type="ECO:0000256" key="2">
    <source>
        <dbReference type="ARBA" id="ARBA00022475"/>
    </source>
</evidence>
<dbReference type="InterPro" id="IPR001851">
    <property type="entry name" value="ABC_transp_permease"/>
</dbReference>
<keyword evidence="3 6" id="KW-0812">Transmembrane</keyword>
<evidence type="ECO:0000313" key="7">
    <source>
        <dbReference type="EMBL" id="PSR19944.1"/>
    </source>
</evidence>
<feature type="transmembrane region" description="Helical" evidence="6">
    <location>
        <begin position="136"/>
        <end position="156"/>
    </location>
</feature>
<evidence type="ECO:0000256" key="6">
    <source>
        <dbReference type="SAM" id="Phobius"/>
    </source>
</evidence>
<feature type="transmembrane region" description="Helical" evidence="6">
    <location>
        <begin position="66"/>
        <end position="85"/>
    </location>
</feature>
<evidence type="ECO:0000256" key="3">
    <source>
        <dbReference type="ARBA" id="ARBA00022692"/>
    </source>
</evidence>
<keyword evidence="5 6" id="KW-0472">Membrane</keyword>
<evidence type="ECO:0000256" key="4">
    <source>
        <dbReference type="ARBA" id="ARBA00022989"/>
    </source>
</evidence>
<keyword evidence="2" id="KW-1003">Cell membrane</keyword>
<comment type="subcellular location">
    <subcellularLocation>
        <location evidence="1">Cell membrane</location>
        <topology evidence="1">Multi-pass membrane protein</topology>
    </subcellularLocation>
</comment>
<proteinExistence type="predicted"/>
<dbReference type="GO" id="GO:0005886">
    <property type="term" value="C:plasma membrane"/>
    <property type="evidence" value="ECO:0007669"/>
    <property type="project" value="UniProtKB-SubCell"/>
</dbReference>
<evidence type="ECO:0000313" key="8">
    <source>
        <dbReference type="Proteomes" id="UP000241848"/>
    </source>
</evidence>
<feature type="transmembrane region" description="Helical" evidence="6">
    <location>
        <begin position="91"/>
        <end position="124"/>
    </location>
</feature>
<comment type="caution">
    <text evidence="7">The sequence shown here is derived from an EMBL/GenBank/DDBJ whole genome shotgun (WGS) entry which is preliminary data.</text>
</comment>
<dbReference type="GO" id="GO:0022857">
    <property type="term" value="F:transmembrane transporter activity"/>
    <property type="evidence" value="ECO:0007669"/>
    <property type="project" value="InterPro"/>
</dbReference>
<protein>
    <submittedName>
        <fullName evidence="7">Sugar ABC transporter permease</fullName>
    </submittedName>
</protein>
<evidence type="ECO:0000256" key="1">
    <source>
        <dbReference type="ARBA" id="ARBA00004651"/>
    </source>
</evidence>
<name>A0A2T2WCH5_9FIRM</name>
<feature type="transmembrane region" description="Helical" evidence="6">
    <location>
        <begin position="267"/>
        <end position="295"/>
    </location>
</feature>
<feature type="transmembrane region" description="Helical" evidence="6">
    <location>
        <begin position="231"/>
        <end position="252"/>
    </location>
</feature>
<dbReference type="Proteomes" id="UP000241848">
    <property type="component" value="Unassembled WGS sequence"/>
</dbReference>
<accession>A0A2T2WCH5</accession>
<feature type="transmembrane region" description="Helical" evidence="6">
    <location>
        <begin position="33"/>
        <end position="54"/>
    </location>
</feature>
<sequence>MARETDRTANQALGPEGHPQKIMGRMAQFLNTSLVAAALVALVVIFGVTAPSFFSSTNVPTIFDSVAVIAVLSVGQAFVIITAGIDLSQGSVVALAGVIGASIMAAHGVFVGAILMVVIGALVGLFNGVLVAYTRVPAFIVTLGSLSMAAGAALLYTGGEPIYNLPSSLVNFGNGAFLYGLLPYIIIISIVAAIVGQIVLGRTRFGRSVYAIGSNRKAALLSGVRVPRVTVLVYVISGFLSGLGALMLTAYVNTADPGAGTNFELDAIAAVVIGGGSLFGGQGSVWSAALGALLLSVLANGTQLLGVSSYAQTLILGIVVIGAVFIDSFRKRSAV</sequence>
<gene>
    <name evidence="7" type="ORF">C7B45_17415</name>
</gene>
<keyword evidence="4 6" id="KW-1133">Transmembrane helix</keyword>